<dbReference type="Proteomes" id="UP000075321">
    <property type="component" value="Unassembled WGS sequence"/>
</dbReference>
<feature type="region of interest" description="Disordered" evidence="1">
    <location>
        <begin position="1"/>
        <end position="25"/>
    </location>
</feature>
<accession>A0A151ACM5</accession>
<protein>
    <recommendedName>
        <fullName evidence="2">DUF7961 domain-containing protein</fullName>
    </recommendedName>
</protein>
<feature type="compositionally biased region" description="Basic and acidic residues" evidence="1">
    <location>
        <begin position="12"/>
        <end position="24"/>
    </location>
</feature>
<dbReference type="Gene3D" id="3.20.20.150">
    <property type="entry name" value="Divalent-metal-dependent TIM barrel enzymes"/>
    <property type="match status" value="1"/>
</dbReference>
<evidence type="ECO:0000259" key="2">
    <source>
        <dbReference type="Pfam" id="PF25905"/>
    </source>
</evidence>
<comment type="caution">
    <text evidence="3">The sequence shown here is derived from an EMBL/GenBank/DDBJ whole genome shotgun (WGS) entry which is preliminary data.</text>
</comment>
<evidence type="ECO:0000313" key="4">
    <source>
        <dbReference type="Proteomes" id="UP000075321"/>
    </source>
</evidence>
<feature type="domain" description="DUF7961" evidence="2">
    <location>
        <begin position="16"/>
        <end position="121"/>
    </location>
</feature>
<reference evidence="3 4" key="1">
    <citation type="submission" date="2016-02" db="EMBL/GenBank/DDBJ databases">
        <title>Genome sequence of Halalkalicoccus paucihalophilus DSM 24557.</title>
        <authorList>
            <person name="Poehlein A."/>
            <person name="Daniel R."/>
        </authorList>
    </citation>
    <scope>NUCLEOTIDE SEQUENCE [LARGE SCALE GENOMIC DNA]</scope>
    <source>
        <strain evidence="3 4">DSM 24557</strain>
    </source>
</reference>
<dbReference type="RefSeq" id="WP_066382277.1">
    <property type="nucleotide sequence ID" value="NZ_LTAZ01000005.1"/>
</dbReference>
<dbReference type="Pfam" id="PF25905">
    <property type="entry name" value="DUF7961"/>
    <property type="match status" value="1"/>
</dbReference>
<dbReference type="EMBL" id="LTAZ01000005">
    <property type="protein sequence ID" value="KYH25456.1"/>
    <property type="molecule type" value="Genomic_DNA"/>
</dbReference>
<evidence type="ECO:0000256" key="1">
    <source>
        <dbReference type="SAM" id="MobiDB-lite"/>
    </source>
</evidence>
<gene>
    <name evidence="3" type="ORF">HAPAU_21280</name>
</gene>
<sequence length="129" mass="14122">MSTLQRPAVEPCRPEEATPVRVDGDALDSTAPDYLRDLKAELACERLVPARLTVEACFEEDCSLSTQREAERIRDHIRAATLLGAGTLTVEFDSVADERKIRPALAACAERARRDGVTLELDGPLSLES</sequence>
<dbReference type="InterPro" id="IPR036237">
    <property type="entry name" value="Xyl_isomerase-like_sf"/>
</dbReference>
<dbReference type="InterPro" id="IPR058267">
    <property type="entry name" value="DUF7961"/>
</dbReference>
<organism evidence="3 4">
    <name type="scientific">Halalkalicoccus paucihalophilus</name>
    <dbReference type="NCBI Taxonomy" id="1008153"/>
    <lineage>
        <taxon>Archaea</taxon>
        <taxon>Methanobacteriati</taxon>
        <taxon>Methanobacteriota</taxon>
        <taxon>Stenosarchaea group</taxon>
        <taxon>Halobacteria</taxon>
        <taxon>Halobacteriales</taxon>
        <taxon>Halococcaceae</taxon>
        <taxon>Halalkalicoccus</taxon>
    </lineage>
</organism>
<dbReference type="OrthoDB" id="291960at2157"/>
<keyword evidence="4" id="KW-1185">Reference proteome</keyword>
<dbReference type="AlphaFoldDB" id="A0A151ACM5"/>
<proteinExistence type="predicted"/>
<dbReference type="PATRIC" id="fig|1008153.3.peg.2168"/>
<evidence type="ECO:0000313" key="3">
    <source>
        <dbReference type="EMBL" id="KYH25456.1"/>
    </source>
</evidence>
<name>A0A151ACM5_9EURY</name>
<dbReference type="SUPFAM" id="SSF51658">
    <property type="entry name" value="Xylose isomerase-like"/>
    <property type="match status" value="1"/>
</dbReference>